<dbReference type="RefSeq" id="WP_173073388.1">
    <property type="nucleotide sequence ID" value="NZ_BAABJB010000025.1"/>
</dbReference>
<sequence length="246" mass="25165">MTAPTRPIPLTDPDLDDLVDRMARREVTAHFLVPADQPPGVIRPPAPALAVRVRACSACGADAATFAASGTPLPFAHWLAEPDDGAPSALPTLTVLGCEWFAPRAVLAVAVALDRYDGAATAAFRSRAVALTDLGVGPDAAPTATALALLEAAERWVDAVAAGVAPAAFAEALAAPDPAPRGAVVPAASRAVSTGLDWTAHRDLLTPGFLGPHPRGPRLTRMNDAYLTARRVAAELALAGDATCPA</sequence>
<proteinExistence type="predicted"/>
<accession>A0A6V8KWR9</accession>
<protein>
    <submittedName>
        <fullName evidence="1">Uncharacterized protein</fullName>
    </submittedName>
</protein>
<organism evidence="1 2">
    <name type="scientific">Phytohabitans rumicis</name>
    <dbReference type="NCBI Taxonomy" id="1076125"/>
    <lineage>
        <taxon>Bacteria</taxon>
        <taxon>Bacillati</taxon>
        <taxon>Actinomycetota</taxon>
        <taxon>Actinomycetes</taxon>
        <taxon>Micromonosporales</taxon>
        <taxon>Micromonosporaceae</taxon>
    </lineage>
</organism>
<dbReference type="Proteomes" id="UP000482960">
    <property type="component" value="Unassembled WGS sequence"/>
</dbReference>
<comment type="caution">
    <text evidence="1">The sequence shown here is derived from an EMBL/GenBank/DDBJ whole genome shotgun (WGS) entry which is preliminary data.</text>
</comment>
<reference evidence="1 2" key="1">
    <citation type="submission" date="2020-03" db="EMBL/GenBank/DDBJ databases">
        <title>Whole genome shotgun sequence of Phytohabitans rumicis NBRC 108638.</title>
        <authorList>
            <person name="Komaki H."/>
            <person name="Tamura T."/>
        </authorList>
    </citation>
    <scope>NUCLEOTIDE SEQUENCE [LARGE SCALE GENOMIC DNA]</scope>
    <source>
        <strain evidence="1 2">NBRC 108638</strain>
    </source>
</reference>
<evidence type="ECO:0000313" key="1">
    <source>
        <dbReference type="EMBL" id="GFJ86739.1"/>
    </source>
</evidence>
<name>A0A6V8KWR9_9ACTN</name>
<dbReference type="AlphaFoldDB" id="A0A6V8KWR9"/>
<evidence type="ECO:0000313" key="2">
    <source>
        <dbReference type="Proteomes" id="UP000482960"/>
    </source>
</evidence>
<keyword evidence="2" id="KW-1185">Reference proteome</keyword>
<reference evidence="1 2" key="2">
    <citation type="submission" date="2020-03" db="EMBL/GenBank/DDBJ databases">
        <authorList>
            <person name="Ichikawa N."/>
            <person name="Kimura A."/>
            <person name="Kitahashi Y."/>
            <person name="Uohara A."/>
        </authorList>
    </citation>
    <scope>NUCLEOTIDE SEQUENCE [LARGE SCALE GENOMIC DNA]</scope>
    <source>
        <strain evidence="1 2">NBRC 108638</strain>
    </source>
</reference>
<gene>
    <name evidence="1" type="ORF">Prum_003810</name>
</gene>
<dbReference type="EMBL" id="BLPG01000001">
    <property type="protein sequence ID" value="GFJ86739.1"/>
    <property type="molecule type" value="Genomic_DNA"/>
</dbReference>